<comment type="caution">
    <text evidence="1">The sequence shown here is derived from an EMBL/GenBank/DDBJ whole genome shotgun (WGS) entry which is preliminary data.</text>
</comment>
<proteinExistence type="predicted"/>
<dbReference type="Pfam" id="PF05930">
    <property type="entry name" value="Phage_AlpA"/>
    <property type="match status" value="1"/>
</dbReference>
<protein>
    <submittedName>
        <fullName evidence="1">Predicted transcriptional regulator</fullName>
    </submittedName>
</protein>
<dbReference type="Gene3D" id="1.10.238.160">
    <property type="match status" value="1"/>
</dbReference>
<name>A0AAI8ZNA8_YERFR</name>
<accession>A0AAI8ZNA8</accession>
<dbReference type="EMBL" id="CGCB01000002">
    <property type="protein sequence ID" value="CFQ87746.1"/>
    <property type="molecule type" value="Genomic_DNA"/>
</dbReference>
<dbReference type="RefSeq" id="WP_057642742.1">
    <property type="nucleotide sequence ID" value="NZ_CABMMF010000002.1"/>
</dbReference>
<dbReference type="Proteomes" id="UP000046784">
    <property type="component" value="Unassembled WGS sequence"/>
</dbReference>
<gene>
    <name evidence="1" type="ORF">ERS008524_00577</name>
</gene>
<reference evidence="1 2" key="1">
    <citation type="submission" date="2015-03" db="EMBL/GenBank/DDBJ databases">
        <authorList>
            <consortium name="Pathogen Informatics"/>
            <person name="Murphy D."/>
        </authorList>
    </citation>
    <scope>NUCLEOTIDE SEQUENCE [LARGE SCALE GENOMIC DNA]</scope>
    <source>
        <strain evidence="1 2">3400/83</strain>
    </source>
</reference>
<dbReference type="AlphaFoldDB" id="A0AAI8ZNA8"/>
<sequence>MKAAVRKKRMLEMVQLSEYTVNQLEKAGKFPKRFPLSNRTVAWNQDEVEAWLDHRQANPEEIEVETNECREGMFEKNPNHIKARERAEKQAAI</sequence>
<evidence type="ECO:0000313" key="2">
    <source>
        <dbReference type="Proteomes" id="UP000046784"/>
    </source>
</evidence>
<evidence type="ECO:0000313" key="1">
    <source>
        <dbReference type="EMBL" id="CFQ87746.1"/>
    </source>
</evidence>
<dbReference type="InterPro" id="IPR010260">
    <property type="entry name" value="AlpA"/>
</dbReference>
<organism evidence="1 2">
    <name type="scientific">Yersinia frederiksenii</name>
    <dbReference type="NCBI Taxonomy" id="29484"/>
    <lineage>
        <taxon>Bacteria</taxon>
        <taxon>Pseudomonadati</taxon>
        <taxon>Pseudomonadota</taxon>
        <taxon>Gammaproteobacteria</taxon>
        <taxon>Enterobacterales</taxon>
        <taxon>Yersiniaceae</taxon>
        <taxon>Yersinia</taxon>
    </lineage>
</organism>